<feature type="transmembrane region" description="Helical" evidence="1">
    <location>
        <begin position="88"/>
        <end position="106"/>
    </location>
</feature>
<reference evidence="2" key="1">
    <citation type="submission" date="2021-03" db="EMBL/GenBank/DDBJ databases">
        <authorList>
            <person name="Wang G."/>
        </authorList>
    </citation>
    <scope>NUCLEOTIDE SEQUENCE</scope>
    <source>
        <strain evidence="2">KCTC 12899</strain>
    </source>
</reference>
<dbReference type="EMBL" id="JAFREP010000002">
    <property type="protein sequence ID" value="MBO1317504.1"/>
    <property type="molecule type" value="Genomic_DNA"/>
</dbReference>
<evidence type="ECO:0000313" key="3">
    <source>
        <dbReference type="Proteomes" id="UP000664417"/>
    </source>
</evidence>
<keyword evidence="1" id="KW-1133">Transmembrane helix</keyword>
<protein>
    <submittedName>
        <fullName evidence="2">Uncharacterized protein</fullName>
    </submittedName>
</protein>
<keyword evidence="3" id="KW-1185">Reference proteome</keyword>
<comment type="caution">
    <text evidence="2">The sequence shown here is derived from an EMBL/GenBank/DDBJ whole genome shotgun (WGS) entry which is preliminary data.</text>
</comment>
<keyword evidence="1" id="KW-0472">Membrane</keyword>
<sequence>MTSLFAPSHPLAFAITTAALLLWFHGRAKDLPRGKRRFLQCTALIAALNGAATWIVLLGPGPGIVGALWSATLIAPLIVLSHKILPRAATAWPWLCILAGGLHVVTS</sequence>
<organism evidence="2 3">
    <name type="scientific">Acanthopleuribacter pedis</name>
    <dbReference type="NCBI Taxonomy" id="442870"/>
    <lineage>
        <taxon>Bacteria</taxon>
        <taxon>Pseudomonadati</taxon>
        <taxon>Acidobacteriota</taxon>
        <taxon>Holophagae</taxon>
        <taxon>Acanthopleuribacterales</taxon>
        <taxon>Acanthopleuribacteraceae</taxon>
        <taxon>Acanthopleuribacter</taxon>
    </lineage>
</organism>
<evidence type="ECO:0000256" key="1">
    <source>
        <dbReference type="SAM" id="Phobius"/>
    </source>
</evidence>
<name>A0A8J7U2A5_9BACT</name>
<gene>
    <name evidence="2" type="ORF">J3U88_03460</name>
</gene>
<feature type="transmembrane region" description="Helical" evidence="1">
    <location>
        <begin position="6"/>
        <end position="26"/>
    </location>
</feature>
<accession>A0A8J7U2A5</accession>
<evidence type="ECO:0000313" key="2">
    <source>
        <dbReference type="EMBL" id="MBO1317504.1"/>
    </source>
</evidence>
<proteinExistence type="predicted"/>
<keyword evidence="1" id="KW-0812">Transmembrane</keyword>
<dbReference type="Proteomes" id="UP000664417">
    <property type="component" value="Unassembled WGS sequence"/>
</dbReference>
<dbReference type="AlphaFoldDB" id="A0A8J7U2A5"/>
<dbReference type="RefSeq" id="WP_207856743.1">
    <property type="nucleotide sequence ID" value="NZ_JAFREP010000002.1"/>
</dbReference>